<dbReference type="GO" id="GO:0016020">
    <property type="term" value="C:membrane"/>
    <property type="evidence" value="ECO:0007669"/>
    <property type="project" value="InterPro"/>
</dbReference>
<keyword evidence="5 7" id="KW-1133">Transmembrane helix</keyword>
<keyword evidence="3" id="KW-0547">Nucleotide-binding</keyword>
<dbReference type="GO" id="GO:0005524">
    <property type="term" value="F:ATP binding"/>
    <property type="evidence" value="ECO:0007669"/>
    <property type="project" value="UniProtKB-KW"/>
</dbReference>
<dbReference type="InterPro" id="IPR011527">
    <property type="entry name" value="ABC1_TM_dom"/>
</dbReference>
<evidence type="ECO:0000256" key="5">
    <source>
        <dbReference type="ARBA" id="ARBA00022989"/>
    </source>
</evidence>
<protein>
    <recommendedName>
        <fullName evidence="8">ABC transmembrane type-1 domain-containing protein</fullName>
    </recommendedName>
</protein>
<dbReference type="PANTHER" id="PTHR24223:SF189">
    <property type="entry name" value="ABC TRANSPORTER C FAMILY MEMBER 5"/>
    <property type="match status" value="1"/>
</dbReference>
<sequence>MEAFPFLQWINYGGYKRAMKSTGRDLDSVFRSWVLEGMEFPGYDHDTIIKATCQKYYMAYSREFVRIVSIQKSPVIHLFGESIAGATTIRGFGQEKRFVKRNLYLLDCFARPFFCNIAAIEWLCLRMELLLTFVFAFCMFLLVCYKESLHVVLHNVSCSFPGGKKIGIVGRIGSGSEEPFRLQPRLRRESKMTKREEGVRYRIGAFGFWCLLAIGDLFVGVCDSTCTSRSKEFGSQNFTLNLCASLGFFYLSEVIAVPFGIIFYVK</sequence>
<organism evidence="9 10">
    <name type="scientific">Coptis chinensis</name>
    <dbReference type="NCBI Taxonomy" id="261450"/>
    <lineage>
        <taxon>Eukaryota</taxon>
        <taxon>Viridiplantae</taxon>
        <taxon>Streptophyta</taxon>
        <taxon>Embryophyta</taxon>
        <taxon>Tracheophyta</taxon>
        <taxon>Spermatophyta</taxon>
        <taxon>Magnoliopsida</taxon>
        <taxon>Ranunculales</taxon>
        <taxon>Ranunculaceae</taxon>
        <taxon>Coptidoideae</taxon>
        <taxon>Coptis</taxon>
    </lineage>
</organism>
<dbReference type="PROSITE" id="PS50929">
    <property type="entry name" value="ABC_TM1F"/>
    <property type="match status" value="1"/>
</dbReference>
<evidence type="ECO:0000256" key="7">
    <source>
        <dbReference type="SAM" id="Phobius"/>
    </source>
</evidence>
<evidence type="ECO:0000313" key="9">
    <source>
        <dbReference type="EMBL" id="KAF9604913.1"/>
    </source>
</evidence>
<dbReference type="InterPro" id="IPR036640">
    <property type="entry name" value="ABC1_TM_sf"/>
</dbReference>
<dbReference type="PANTHER" id="PTHR24223">
    <property type="entry name" value="ATP-BINDING CASSETTE SUB-FAMILY C"/>
    <property type="match status" value="1"/>
</dbReference>
<evidence type="ECO:0000256" key="6">
    <source>
        <dbReference type="ARBA" id="ARBA00023136"/>
    </source>
</evidence>
<keyword evidence="1" id="KW-0813">Transport</keyword>
<gene>
    <name evidence="9" type="ORF">IFM89_011195</name>
</gene>
<feature type="domain" description="ABC transmembrane type-1" evidence="8">
    <location>
        <begin position="53"/>
        <end position="143"/>
    </location>
</feature>
<dbReference type="Proteomes" id="UP000631114">
    <property type="component" value="Unassembled WGS sequence"/>
</dbReference>
<evidence type="ECO:0000256" key="4">
    <source>
        <dbReference type="ARBA" id="ARBA00022840"/>
    </source>
</evidence>
<feature type="transmembrane region" description="Helical" evidence="7">
    <location>
        <begin position="201"/>
        <end position="219"/>
    </location>
</feature>
<feature type="transmembrane region" description="Helical" evidence="7">
    <location>
        <begin position="239"/>
        <end position="265"/>
    </location>
</feature>
<dbReference type="Gene3D" id="1.20.1560.10">
    <property type="entry name" value="ABC transporter type 1, transmembrane domain"/>
    <property type="match status" value="1"/>
</dbReference>
<evidence type="ECO:0000256" key="3">
    <source>
        <dbReference type="ARBA" id="ARBA00022741"/>
    </source>
</evidence>
<evidence type="ECO:0000259" key="8">
    <source>
        <dbReference type="PROSITE" id="PS50929"/>
    </source>
</evidence>
<evidence type="ECO:0000256" key="2">
    <source>
        <dbReference type="ARBA" id="ARBA00022692"/>
    </source>
</evidence>
<dbReference type="InterPro" id="IPR050173">
    <property type="entry name" value="ABC_transporter_C-like"/>
</dbReference>
<dbReference type="OrthoDB" id="6500128at2759"/>
<comment type="caution">
    <text evidence="9">The sequence shown here is derived from an EMBL/GenBank/DDBJ whole genome shotgun (WGS) entry which is preliminary data.</text>
</comment>
<dbReference type="SUPFAM" id="SSF90123">
    <property type="entry name" value="ABC transporter transmembrane region"/>
    <property type="match status" value="1"/>
</dbReference>
<dbReference type="GO" id="GO:0140359">
    <property type="term" value="F:ABC-type transporter activity"/>
    <property type="evidence" value="ECO:0007669"/>
    <property type="project" value="InterPro"/>
</dbReference>
<keyword evidence="4" id="KW-0067">ATP-binding</keyword>
<name>A0A835LR06_9MAGN</name>
<evidence type="ECO:0000313" key="10">
    <source>
        <dbReference type="Proteomes" id="UP000631114"/>
    </source>
</evidence>
<evidence type="ECO:0000256" key="1">
    <source>
        <dbReference type="ARBA" id="ARBA00022448"/>
    </source>
</evidence>
<accession>A0A835LR06</accession>
<keyword evidence="10" id="KW-1185">Reference proteome</keyword>
<feature type="transmembrane region" description="Helical" evidence="7">
    <location>
        <begin position="129"/>
        <end position="145"/>
    </location>
</feature>
<proteinExistence type="predicted"/>
<dbReference type="AlphaFoldDB" id="A0A835LR06"/>
<dbReference type="EMBL" id="JADFTS010000005">
    <property type="protein sequence ID" value="KAF9604913.1"/>
    <property type="molecule type" value="Genomic_DNA"/>
</dbReference>
<keyword evidence="2 7" id="KW-0812">Transmembrane</keyword>
<keyword evidence="6 7" id="KW-0472">Membrane</keyword>
<reference evidence="9 10" key="1">
    <citation type="submission" date="2020-10" db="EMBL/GenBank/DDBJ databases">
        <title>The Coptis chinensis genome and diversification of protoberbering-type alkaloids.</title>
        <authorList>
            <person name="Wang B."/>
            <person name="Shu S."/>
            <person name="Song C."/>
            <person name="Liu Y."/>
        </authorList>
    </citation>
    <scope>NUCLEOTIDE SEQUENCE [LARGE SCALE GENOMIC DNA]</scope>
    <source>
        <strain evidence="9">HL-2020</strain>
        <tissue evidence="9">Leaf</tissue>
    </source>
</reference>